<dbReference type="EMBL" id="JAEPRC010000254">
    <property type="protein sequence ID" value="KAG2202613.1"/>
    <property type="molecule type" value="Genomic_DNA"/>
</dbReference>
<dbReference type="OrthoDB" id="2426083at2759"/>
<keyword evidence="2" id="KW-1185">Reference proteome</keyword>
<evidence type="ECO:0000313" key="2">
    <source>
        <dbReference type="Proteomes" id="UP000650833"/>
    </source>
</evidence>
<comment type="caution">
    <text evidence="1">The sequence shown here is derived from an EMBL/GenBank/DDBJ whole genome shotgun (WGS) entry which is preliminary data.</text>
</comment>
<organism evidence="1 2">
    <name type="scientific">Mucor plumbeus</name>
    <dbReference type="NCBI Taxonomy" id="97098"/>
    <lineage>
        <taxon>Eukaryota</taxon>
        <taxon>Fungi</taxon>
        <taxon>Fungi incertae sedis</taxon>
        <taxon>Mucoromycota</taxon>
        <taxon>Mucoromycotina</taxon>
        <taxon>Mucoromycetes</taxon>
        <taxon>Mucorales</taxon>
        <taxon>Mucorineae</taxon>
        <taxon>Mucoraceae</taxon>
        <taxon>Mucor</taxon>
    </lineage>
</organism>
<dbReference type="AlphaFoldDB" id="A0A8H7V425"/>
<protein>
    <submittedName>
        <fullName evidence="1">Uncharacterized protein</fullName>
    </submittedName>
</protein>
<gene>
    <name evidence="1" type="ORF">INT46_006176</name>
</gene>
<dbReference type="Proteomes" id="UP000650833">
    <property type="component" value="Unassembled WGS sequence"/>
</dbReference>
<name>A0A8H7V425_9FUNG</name>
<evidence type="ECO:0000313" key="1">
    <source>
        <dbReference type="EMBL" id="KAG2202613.1"/>
    </source>
</evidence>
<accession>A0A8H7V425</accession>
<proteinExistence type="predicted"/>
<sequence length="137" mass="16096">MTPPTRFILILHLWYTQPKYFAMLMMLSHLYKIGMICTLHRLEYGLEIYYKASNTKINYNKVEAISLSGKNTKAYWRNALTDMKITKVTTVDDKLCYMKAMMKSCSTNVLDDPTTNLSLKFELRYLIEKKIDSRDSI</sequence>
<reference evidence="1" key="1">
    <citation type="submission" date="2020-12" db="EMBL/GenBank/DDBJ databases">
        <title>Metabolic potential, ecology and presence of endohyphal bacteria is reflected in genomic diversity of Mucoromycotina.</title>
        <authorList>
            <person name="Muszewska A."/>
            <person name="Okrasinska A."/>
            <person name="Steczkiewicz K."/>
            <person name="Drgas O."/>
            <person name="Orlowska M."/>
            <person name="Perlinska-Lenart U."/>
            <person name="Aleksandrzak-Piekarczyk T."/>
            <person name="Szatraj K."/>
            <person name="Zielenkiewicz U."/>
            <person name="Pilsyk S."/>
            <person name="Malc E."/>
            <person name="Mieczkowski P."/>
            <person name="Kruszewska J.S."/>
            <person name="Biernat P."/>
            <person name="Pawlowska J."/>
        </authorList>
    </citation>
    <scope>NUCLEOTIDE SEQUENCE</scope>
    <source>
        <strain evidence="1">CBS 226.32</strain>
    </source>
</reference>